<name>A0ABM5P1N2_9MOLU</name>
<keyword evidence="3" id="KW-1185">Reference proteome</keyword>
<evidence type="ECO:0000256" key="1">
    <source>
        <dbReference type="SAM" id="MobiDB-lite"/>
    </source>
</evidence>
<accession>A0ABM5P1N2</accession>
<sequence length="44" mass="5013">MKKNNKNKKLCGHRGRHIEDQANTRALKKSSDSENLNSLFSLLS</sequence>
<dbReference type="EMBL" id="CP006935">
    <property type="protein sequence ID" value="AHC40378.1"/>
    <property type="molecule type" value="Genomic_DNA"/>
</dbReference>
<evidence type="ECO:0000313" key="3">
    <source>
        <dbReference type="Proteomes" id="UP000018745"/>
    </source>
</evidence>
<dbReference type="Proteomes" id="UP000018745">
    <property type="component" value="Chromosome"/>
</dbReference>
<reference evidence="2 3" key="1">
    <citation type="journal article" date="2014" name="Genome Announc.">
        <title>Complete Genome Sequence of Mycoplasma ovis Strain Michigan, a Hemoplasma of Sheep with Two Distinct 16S rRNA Genes.</title>
        <authorList>
            <person name="Deshuillers P.L."/>
            <person name="Santos A.P."/>
            <person name="do Nascimento N.C."/>
            <person name="Hampel J.A."/>
            <person name="Bergin I.L."/>
            <person name="Dyson M.C."/>
            <person name="Messick J.B."/>
        </authorList>
    </citation>
    <scope>NUCLEOTIDE SEQUENCE [LARGE SCALE GENOMIC DNA]</scope>
    <source>
        <strain evidence="2 3">Michigan</strain>
    </source>
</reference>
<protein>
    <submittedName>
        <fullName evidence="2">Uncharacterized protein</fullName>
    </submittedName>
</protein>
<evidence type="ECO:0000313" key="2">
    <source>
        <dbReference type="EMBL" id="AHC40378.1"/>
    </source>
</evidence>
<feature type="compositionally biased region" description="Basic residues" evidence="1">
    <location>
        <begin position="1"/>
        <end position="16"/>
    </location>
</feature>
<gene>
    <name evidence="2" type="ORF">OVS_03080</name>
</gene>
<feature type="region of interest" description="Disordered" evidence="1">
    <location>
        <begin position="1"/>
        <end position="33"/>
    </location>
</feature>
<proteinExistence type="predicted"/>
<organism evidence="2 3">
    <name type="scientific">Mycoplasma ovis str. Michigan</name>
    <dbReference type="NCBI Taxonomy" id="1415773"/>
    <lineage>
        <taxon>Bacteria</taxon>
        <taxon>Bacillati</taxon>
        <taxon>Mycoplasmatota</taxon>
        <taxon>Mollicutes</taxon>
        <taxon>Mycoplasmataceae</taxon>
        <taxon>Mycoplasma</taxon>
    </lineage>
</organism>